<feature type="compositionally biased region" description="Basic and acidic residues" evidence="4">
    <location>
        <begin position="88"/>
        <end position="97"/>
    </location>
</feature>
<feature type="region of interest" description="Disordered" evidence="4">
    <location>
        <begin position="130"/>
        <end position="156"/>
    </location>
</feature>
<dbReference type="Gene3D" id="2.130.10.30">
    <property type="entry name" value="Regulator of chromosome condensation 1/beta-lactamase-inhibitor protein II"/>
    <property type="match status" value="1"/>
</dbReference>
<dbReference type="AlphaFoldDB" id="A0A420HSG1"/>
<evidence type="ECO:0000259" key="5">
    <source>
        <dbReference type="Pfam" id="PF25390"/>
    </source>
</evidence>
<evidence type="ECO:0000313" key="6">
    <source>
        <dbReference type="EMBL" id="RKF60370.1"/>
    </source>
</evidence>
<feature type="compositionally biased region" description="Polar residues" evidence="4">
    <location>
        <begin position="1"/>
        <end position="18"/>
    </location>
</feature>
<evidence type="ECO:0000256" key="2">
    <source>
        <dbReference type="ARBA" id="ARBA00022737"/>
    </source>
</evidence>
<feature type="compositionally biased region" description="Acidic residues" evidence="4">
    <location>
        <begin position="270"/>
        <end position="283"/>
    </location>
</feature>
<reference evidence="6 7" key="1">
    <citation type="journal article" date="2018" name="BMC Genomics">
        <title>Comparative genome analyses reveal sequence features reflecting distinct modes of host-adaptation between dicot and monocot powdery mildew.</title>
        <authorList>
            <person name="Wu Y."/>
            <person name="Ma X."/>
            <person name="Pan Z."/>
            <person name="Kale S.D."/>
            <person name="Song Y."/>
            <person name="King H."/>
            <person name="Zhang Q."/>
            <person name="Presley C."/>
            <person name="Deng X."/>
            <person name="Wei C.I."/>
            <person name="Xiao S."/>
        </authorList>
    </citation>
    <scope>NUCLEOTIDE SEQUENCE [LARGE SCALE GENOMIC DNA]</scope>
    <source>
        <strain evidence="6">UCSC1</strain>
    </source>
</reference>
<feature type="repeat" description="RCC1" evidence="3">
    <location>
        <begin position="242"/>
        <end position="323"/>
    </location>
</feature>
<organism evidence="6 7">
    <name type="scientific">Golovinomyces cichoracearum</name>
    <dbReference type="NCBI Taxonomy" id="62708"/>
    <lineage>
        <taxon>Eukaryota</taxon>
        <taxon>Fungi</taxon>
        <taxon>Dikarya</taxon>
        <taxon>Ascomycota</taxon>
        <taxon>Pezizomycotina</taxon>
        <taxon>Leotiomycetes</taxon>
        <taxon>Erysiphales</taxon>
        <taxon>Erysiphaceae</taxon>
        <taxon>Golovinomyces</taxon>
    </lineage>
</organism>
<name>A0A420HSG1_9PEZI</name>
<evidence type="ECO:0000256" key="1">
    <source>
        <dbReference type="ARBA" id="ARBA00022658"/>
    </source>
</evidence>
<dbReference type="PANTHER" id="PTHR45982:SF1">
    <property type="entry name" value="REGULATOR OF CHROMOSOME CONDENSATION"/>
    <property type="match status" value="1"/>
</dbReference>
<dbReference type="PROSITE" id="PS50012">
    <property type="entry name" value="RCC1_3"/>
    <property type="match status" value="5"/>
</dbReference>
<evidence type="ECO:0000256" key="4">
    <source>
        <dbReference type="SAM" id="MobiDB-lite"/>
    </source>
</evidence>
<gene>
    <name evidence="6" type="ORF">GcC1_166006</name>
</gene>
<dbReference type="Pfam" id="PF25390">
    <property type="entry name" value="WD40_RLD"/>
    <property type="match status" value="1"/>
</dbReference>
<protein>
    <submittedName>
        <fullName evidence="6">Protein pim1</fullName>
    </submittedName>
</protein>
<dbReference type="PANTHER" id="PTHR45982">
    <property type="entry name" value="REGULATOR OF CHROMOSOME CONDENSATION"/>
    <property type="match status" value="1"/>
</dbReference>
<feature type="region of interest" description="Disordered" evidence="4">
    <location>
        <begin position="256"/>
        <end position="295"/>
    </location>
</feature>
<dbReference type="PRINTS" id="PR00633">
    <property type="entry name" value="RCCNDNSATION"/>
</dbReference>
<feature type="repeat" description="RCC1" evidence="3">
    <location>
        <begin position="377"/>
        <end position="431"/>
    </location>
</feature>
<feature type="domain" description="RCC1-like" evidence="5">
    <location>
        <begin position="183"/>
        <end position="603"/>
    </location>
</feature>
<keyword evidence="1" id="KW-0344">Guanine-nucleotide releasing factor</keyword>
<dbReference type="InterPro" id="IPR009091">
    <property type="entry name" value="RCC1/BLIP-II"/>
</dbReference>
<feature type="region of interest" description="Disordered" evidence="4">
    <location>
        <begin position="1"/>
        <end position="100"/>
    </location>
</feature>
<feature type="repeat" description="RCC1" evidence="3">
    <location>
        <begin position="181"/>
        <end position="241"/>
    </location>
</feature>
<feature type="repeat" description="RCC1" evidence="3">
    <location>
        <begin position="324"/>
        <end position="376"/>
    </location>
</feature>
<dbReference type="GO" id="GO:0005737">
    <property type="term" value="C:cytoplasm"/>
    <property type="evidence" value="ECO:0007669"/>
    <property type="project" value="TreeGrafter"/>
</dbReference>
<evidence type="ECO:0000313" key="7">
    <source>
        <dbReference type="Proteomes" id="UP000285405"/>
    </source>
</evidence>
<feature type="repeat" description="RCC1" evidence="3">
    <location>
        <begin position="432"/>
        <end position="490"/>
    </location>
</feature>
<comment type="caution">
    <text evidence="6">The sequence shown here is derived from an EMBL/GenBank/DDBJ whole genome shotgun (WGS) entry which is preliminary data.</text>
</comment>
<evidence type="ECO:0000256" key="3">
    <source>
        <dbReference type="PROSITE-ProRule" id="PRU00235"/>
    </source>
</evidence>
<dbReference type="InterPro" id="IPR000408">
    <property type="entry name" value="Reg_chr_condens"/>
</dbReference>
<feature type="compositionally biased region" description="Basic and acidic residues" evidence="4">
    <location>
        <begin position="259"/>
        <end position="269"/>
    </location>
</feature>
<dbReference type="GO" id="GO:0005085">
    <property type="term" value="F:guanyl-nucleotide exchange factor activity"/>
    <property type="evidence" value="ECO:0007669"/>
    <property type="project" value="TreeGrafter"/>
</dbReference>
<proteinExistence type="predicted"/>
<sequence length="615" mass="65890">MPSATETVAPASNANSRAHSTRSRAAPKRITVVEISQSKSKSAGLRGKDSTKASAAAKKASKIETSVSKTPAPKMATKRKASDLQTETTRKKAKTDPKIATAKVSVGKKVANAKRPVQKIGIVKPMVAKKPSKVEKNDNTSEPKVKIPKKVSSKPIAPTKAVPKRVVKSLQIINTPPSQCLDIYVFGEGSAGELGLGAEKVDGKSPVDVKRPRLNQRLSSRDVGIIHLAVGGMHCAALTHDNKILTWGVNDQGALGREAPQDGKMKELSENVDSDSDSDDAEESGLNPNEAEPREIDLSGIEEGVKFAGVFAGDSTTFALTTDGRVYGWGTFRGNDGVLGFRHDTKTQHKPMLIPELKNIVNIACGTNHVLALDKKGKVFTWGAGEQNQLARRVVSRTAMGALVPREFGLGRKKITQIGCGDYHSFAISSDGDVYSWGLNTFGQTGVPKYGLDEEDENTVQLPTKVESLQGFDIIQITGGAHHTLACTATGQVLIWGRIDNNQGGMLIEEMPQENIFFDENKSPRYLTKPTQIPNLNGVWVATGNDTCIVVDAKGKAYSWGFSCNYQTGQGTEDDIVEATQIDNTAVRDQHLTFAGVGGQFGVLGGYSLSPRSGN</sequence>
<dbReference type="SUPFAM" id="SSF50985">
    <property type="entry name" value="RCC1/BLIP-II"/>
    <property type="match status" value="1"/>
</dbReference>
<keyword evidence="2" id="KW-0677">Repeat</keyword>
<dbReference type="Proteomes" id="UP000285405">
    <property type="component" value="Unassembled WGS sequence"/>
</dbReference>
<dbReference type="PROSITE" id="PS00626">
    <property type="entry name" value="RCC1_2"/>
    <property type="match status" value="1"/>
</dbReference>
<feature type="compositionally biased region" description="Basic and acidic residues" evidence="4">
    <location>
        <begin position="132"/>
        <end position="145"/>
    </location>
</feature>
<dbReference type="InterPro" id="IPR051553">
    <property type="entry name" value="Ran_GTPase-activating"/>
</dbReference>
<dbReference type="EMBL" id="MCBR01016655">
    <property type="protein sequence ID" value="RKF60370.1"/>
    <property type="molecule type" value="Genomic_DNA"/>
</dbReference>
<dbReference type="OrthoDB" id="61110at2759"/>
<dbReference type="InterPro" id="IPR058923">
    <property type="entry name" value="RCC1-like_dom"/>
</dbReference>
<accession>A0A420HSG1</accession>